<dbReference type="Pfam" id="PF01755">
    <property type="entry name" value="Glyco_transf_25"/>
    <property type="match status" value="1"/>
</dbReference>
<dbReference type="EMBL" id="JBIHSN010000002">
    <property type="protein sequence ID" value="MFH0264210.1"/>
    <property type="molecule type" value="Genomic_DNA"/>
</dbReference>
<comment type="caution">
    <text evidence="2">The sequence shown here is derived from an EMBL/GenBank/DDBJ whole genome shotgun (WGS) entry which is preliminary data.</text>
</comment>
<evidence type="ECO:0000313" key="2">
    <source>
        <dbReference type="EMBL" id="MFH0264210.1"/>
    </source>
</evidence>
<evidence type="ECO:0000259" key="1">
    <source>
        <dbReference type="Pfam" id="PF01755"/>
    </source>
</evidence>
<dbReference type="Proteomes" id="UP001607151">
    <property type="component" value="Unassembled WGS sequence"/>
</dbReference>
<reference evidence="2 3" key="1">
    <citation type="submission" date="2024-10" db="EMBL/GenBank/DDBJ databases">
        <authorList>
            <person name="Yibar A."/>
            <person name="Saticioglu I.B."/>
            <person name="Duman M."/>
            <person name="Ajmi N."/>
            <person name="Gurler F."/>
            <person name="Ay H."/>
            <person name="Onuk E."/>
            <person name="Guler S."/>
            <person name="Romalde J.L."/>
        </authorList>
    </citation>
    <scope>NUCLEOTIDE SEQUENCE [LARGE SCALE GENOMIC DNA]</scope>
    <source>
        <strain evidence="2 3">14-MA-B</strain>
    </source>
</reference>
<accession>A0ABW7IT02</accession>
<dbReference type="CDD" id="cd06532">
    <property type="entry name" value="Glyco_transf_25"/>
    <property type="match status" value="1"/>
</dbReference>
<feature type="domain" description="Glycosyl transferase family 25" evidence="1">
    <location>
        <begin position="2"/>
        <end position="167"/>
    </location>
</feature>
<keyword evidence="3" id="KW-1185">Reference proteome</keyword>
<organism evidence="2 3">
    <name type="scientific">Vibrio rumoiensis</name>
    <dbReference type="NCBI Taxonomy" id="76258"/>
    <lineage>
        <taxon>Bacteria</taxon>
        <taxon>Pseudomonadati</taxon>
        <taxon>Pseudomonadota</taxon>
        <taxon>Gammaproteobacteria</taxon>
        <taxon>Vibrionales</taxon>
        <taxon>Vibrionaceae</taxon>
        <taxon>Vibrio</taxon>
    </lineage>
</organism>
<evidence type="ECO:0000313" key="3">
    <source>
        <dbReference type="Proteomes" id="UP001607151"/>
    </source>
</evidence>
<proteinExistence type="predicted"/>
<dbReference type="InterPro" id="IPR002654">
    <property type="entry name" value="Glyco_trans_25"/>
</dbReference>
<dbReference type="RefSeq" id="WP_394607129.1">
    <property type="nucleotide sequence ID" value="NZ_JBIHSN010000002.1"/>
</dbReference>
<sequence length="240" mass="28167">MKIVVISRKSDCSRRKKMSSMLELSPYEWSFFDACEPNTLPIWFEEVYDENKCRKYRSYPLVPGEKGCFASHVKVWEMAMSMDESLVVLEDDCTLTEHFFSKLDEIKNENYEYIKLERRSNGVSIDSNLMMADRNRSGTVGYYINPIGAFKLLSNLNTIYTPIDHYIGMCWKHSVAPISLKSPIITHEGDFGTSIQNSRKESETEASNNKILRFRRKVIRYIDNYKYKKFTDKVMKKYNV</sequence>
<gene>
    <name evidence="2" type="ORF">ACGRQ9_01455</name>
</gene>
<protein>
    <submittedName>
        <fullName evidence="2">Glycosyltransferase family 25 protein</fullName>
    </submittedName>
</protein>
<name>A0ABW7IT02_9VIBR</name>